<dbReference type="RefSeq" id="WP_188691319.1">
    <property type="nucleotide sequence ID" value="NZ_BMIR01000005.1"/>
</dbReference>
<dbReference type="Pfam" id="PF13432">
    <property type="entry name" value="TPR_16"/>
    <property type="match status" value="1"/>
</dbReference>
<evidence type="ECO:0000256" key="1">
    <source>
        <dbReference type="ARBA" id="ARBA00022737"/>
    </source>
</evidence>
<dbReference type="AlphaFoldDB" id="A0A8J2VQ73"/>
<dbReference type="InterPro" id="IPR051685">
    <property type="entry name" value="Ycf3/AcsC/BcsC/TPR_MFPF"/>
</dbReference>
<dbReference type="EMBL" id="BMIR01000005">
    <property type="protein sequence ID" value="GGE36544.1"/>
    <property type="molecule type" value="Genomic_DNA"/>
</dbReference>
<proteinExistence type="predicted"/>
<evidence type="ECO:0000313" key="4">
    <source>
        <dbReference type="EMBL" id="GGE36544.1"/>
    </source>
</evidence>
<keyword evidence="1" id="KW-0677">Repeat</keyword>
<reference evidence="4" key="2">
    <citation type="submission" date="2020-09" db="EMBL/GenBank/DDBJ databases">
        <authorList>
            <person name="Sun Q."/>
            <person name="Zhou Y."/>
        </authorList>
    </citation>
    <scope>NUCLEOTIDE SEQUENCE</scope>
    <source>
        <strain evidence="4">CGMCC 1.15371</strain>
    </source>
</reference>
<accession>A0A8J2VQ73</accession>
<feature type="repeat" description="TPR" evidence="3">
    <location>
        <begin position="19"/>
        <end position="52"/>
    </location>
</feature>
<feature type="repeat" description="TPR" evidence="3">
    <location>
        <begin position="182"/>
        <end position="215"/>
    </location>
</feature>
<sequence>MKTEHSSKKSQVISFIPNGDYYFQKGITAYQKGDLARAKKFVNRAIAFNPNETEYLCQQAAILAELEEYNESNTLLKKVIYELDENMTECYFFLANNFAHLGNYEEALKEVKQYIASEPNGGFIEEAHELYKILILESDEAFFGEDSHVVDHEKGRQALERGEFWEAIAFFKKVIDQRSTYWAAYNNLAIAYYSLGKTKVAFDILEEVLQKDPGNIHALCNRMTFYFQLKQFDRVESLYTGLLNLYPLYPEHRSKLGSTFFFLGEYEFAYRWLKSAEPLGAWDQTFYYWLAVSAYRVGKKQEALKAWKRVDFFSDSPFAPFEYGKIQELLKAEDAEDNPLVHSLLEQQLEAGQEKDKVFALFMLSSWENPASQAILDAFSQRDSAEESLRTLAHLLKDRQAASQDCKLQVMFGIEKKLGAGKPLVDYYGIYLWWYKFYTLDVHVKEDIDVSTWAAVIAYYWQKAEGITVSQLEVAEMYGTTLYRVRKLLNVFKQH</sequence>
<keyword evidence="2 3" id="KW-0802">TPR repeat</keyword>
<dbReference type="SUPFAM" id="SSF48452">
    <property type="entry name" value="TPR-like"/>
    <property type="match status" value="2"/>
</dbReference>
<evidence type="ECO:0000256" key="3">
    <source>
        <dbReference type="PROSITE-ProRule" id="PRU00339"/>
    </source>
</evidence>
<dbReference type="PANTHER" id="PTHR44943:SF8">
    <property type="entry name" value="TPR REPEAT-CONTAINING PROTEIN MJ0263"/>
    <property type="match status" value="1"/>
</dbReference>
<gene>
    <name evidence="4" type="primary">yvcD</name>
    <name evidence="4" type="ORF">GCM10011391_14200</name>
</gene>
<dbReference type="PANTHER" id="PTHR44943">
    <property type="entry name" value="CELLULOSE SYNTHASE OPERON PROTEIN C"/>
    <property type="match status" value="1"/>
</dbReference>
<feature type="repeat" description="TPR" evidence="3">
    <location>
        <begin position="88"/>
        <end position="121"/>
    </location>
</feature>
<reference evidence="4" key="1">
    <citation type="journal article" date="2014" name="Int. J. Syst. Evol. Microbiol.">
        <title>Complete genome sequence of Corynebacterium casei LMG S-19264T (=DSM 44701T), isolated from a smear-ripened cheese.</title>
        <authorList>
            <consortium name="US DOE Joint Genome Institute (JGI-PGF)"/>
            <person name="Walter F."/>
            <person name="Albersmeier A."/>
            <person name="Kalinowski J."/>
            <person name="Ruckert C."/>
        </authorList>
    </citation>
    <scope>NUCLEOTIDE SEQUENCE</scope>
    <source>
        <strain evidence="4">CGMCC 1.15371</strain>
    </source>
</reference>
<dbReference type="Pfam" id="PF13181">
    <property type="entry name" value="TPR_8"/>
    <property type="match status" value="1"/>
</dbReference>
<dbReference type="Gene3D" id="1.25.40.10">
    <property type="entry name" value="Tetratricopeptide repeat domain"/>
    <property type="match status" value="2"/>
</dbReference>
<dbReference type="InterPro" id="IPR019734">
    <property type="entry name" value="TPR_rpt"/>
</dbReference>
<comment type="caution">
    <text evidence="4">The sequence shown here is derived from an EMBL/GenBank/DDBJ whole genome shotgun (WGS) entry which is preliminary data.</text>
</comment>
<evidence type="ECO:0000313" key="5">
    <source>
        <dbReference type="Proteomes" id="UP000628775"/>
    </source>
</evidence>
<organism evidence="4 5">
    <name type="scientific">Pullulanibacillus camelliae</name>
    <dbReference type="NCBI Taxonomy" id="1707096"/>
    <lineage>
        <taxon>Bacteria</taxon>
        <taxon>Bacillati</taxon>
        <taxon>Bacillota</taxon>
        <taxon>Bacilli</taxon>
        <taxon>Bacillales</taxon>
        <taxon>Sporolactobacillaceae</taxon>
        <taxon>Pullulanibacillus</taxon>
    </lineage>
</organism>
<dbReference type="InterPro" id="IPR011990">
    <property type="entry name" value="TPR-like_helical_dom_sf"/>
</dbReference>
<name>A0A8J2VQ73_9BACL</name>
<keyword evidence="5" id="KW-1185">Reference proteome</keyword>
<dbReference type="PROSITE" id="PS50005">
    <property type="entry name" value="TPR"/>
    <property type="match status" value="3"/>
</dbReference>
<dbReference type="Proteomes" id="UP000628775">
    <property type="component" value="Unassembled WGS sequence"/>
</dbReference>
<dbReference type="SMART" id="SM00028">
    <property type="entry name" value="TPR"/>
    <property type="match status" value="6"/>
</dbReference>
<evidence type="ECO:0000256" key="2">
    <source>
        <dbReference type="ARBA" id="ARBA00022803"/>
    </source>
</evidence>
<protein>
    <submittedName>
        <fullName evidence="4">TPR repeat-containing protein YvcD</fullName>
    </submittedName>
</protein>